<keyword evidence="1" id="KW-0732">Signal</keyword>
<name>A0A9D4MKS9_DREPO</name>
<organism evidence="2 3">
    <name type="scientific">Dreissena polymorpha</name>
    <name type="common">Zebra mussel</name>
    <name type="synonym">Mytilus polymorpha</name>
    <dbReference type="NCBI Taxonomy" id="45954"/>
    <lineage>
        <taxon>Eukaryota</taxon>
        <taxon>Metazoa</taxon>
        <taxon>Spiralia</taxon>
        <taxon>Lophotrochozoa</taxon>
        <taxon>Mollusca</taxon>
        <taxon>Bivalvia</taxon>
        <taxon>Autobranchia</taxon>
        <taxon>Heteroconchia</taxon>
        <taxon>Euheterodonta</taxon>
        <taxon>Imparidentia</taxon>
        <taxon>Neoheterodontei</taxon>
        <taxon>Myida</taxon>
        <taxon>Dreissenoidea</taxon>
        <taxon>Dreissenidae</taxon>
        <taxon>Dreissena</taxon>
    </lineage>
</organism>
<sequence length="77" mass="8845">MKPANVTRTIIACAVLRLMWGEPAVNPEPLEEVAKGDMFQAVSDGRRVRDTIVENYFTYEINRLNINVFIIFVLVYL</sequence>
<dbReference type="EMBL" id="JAIWYP010000001">
    <property type="protein sequence ID" value="KAH3877819.1"/>
    <property type="molecule type" value="Genomic_DNA"/>
</dbReference>
<gene>
    <name evidence="2" type="ORF">DPMN_001697</name>
</gene>
<reference evidence="2" key="2">
    <citation type="submission" date="2020-11" db="EMBL/GenBank/DDBJ databases">
        <authorList>
            <person name="McCartney M.A."/>
            <person name="Auch B."/>
            <person name="Kono T."/>
            <person name="Mallez S."/>
            <person name="Becker A."/>
            <person name="Gohl D.M."/>
            <person name="Silverstein K.A.T."/>
            <person name="Koren S."/>
            <person name="Bechman K.B."/>
            <person name="Herman A."/>
            <person name="Abrahante J.E."/>
            <person name="Garbe J."/>
        </authorList>
    </citation>
    <scope>NUCLEOTIDE SEQUENCE</scope>
    <source>
        <strain evidence="2">Duluth1</strain>
        <tissue evidence="2">Whole animal</tissue>
    </source>
</reference>
<keyword evidence="3" id="KW-1185">Reference proteome</keyword>
<reference evidence="2" key="1">
    <citation type="journal article" date="2019" name="bioRxiv">
        <title>The Genome of the Zebra Mussel, Dreissena polymorpha: A Resource for Invasive Species Research.</title>
        <authorList>
            <person name="McCartney M.A."/>
            <person name="Auch B."/>
            <person name="Kono T."/>
            <person name="Mallez S."/>
            <person name="Zhang Y."/>
            <person name="Obille A."/>
            <person name="Becker A."/>
            <person name="Abrahante J.E."/>
            <person name="Garbe J."/>
            <person name="Badalamenti J.P."/>
            <person name="Herman A."/>
            <person name="Mangelson H."/>
            <person name="Liachko I."/>
            <person name="Sullivan S."/>
            <person name="Sone E.D."/>
            <person name="Koren S."/>
            <person name="Silverstein K.A.T."/>
            <person name="Beckman K.B."/>
            <person name="Gohl D.M."/>
        </authorList>
    </citation>
    <scope>NUCLEOTIDE SEQUENCE</scope>
    <source>
        <strain evidence="2">Duluth1</strain>
        <tissue evidence="2">Whole animal</tissue>
    </source>
</reference>
<feature type="signal peptide" evidence="1">
    <location>
        <begin position="1"/>
        <end position="27"/>
    </location>
</feature>
<feature type="chain" id="PRO_5039370199" evidence="1">
    <location>
        <begin position="28"/>
        <end position="77"/>
    </location>
</feature>
<accession>A0A9D4MKS9</accession>
<evidence type="ECO:0000313" key="2">
    <source>
        <dbReference type="EMBL" id="KAH3877819.1"/>
    </source>
</evidence>
<dbReference type="Proteomes" id="UP000828390">
    <property type="component" value="Unassembled WGS sequence"/>
</dbReference>
<protein>
    <submittedName>
        <fullName evidence="2">Uncharacterized protein</fullName>
    </submittedName>
</protein>
<evidence type="ECO:0000313" key="3">
    <source>
        <dbReference type="Proteomes" id="UP000828390"/>
    </source>
</evidence>
<dbReference type="AlphaFoldDB" id="A0A9D4MKS9"/>
<evidence type="ECO:0000256" key="1">
    <source>
        <dbReference type="SAM" id="SignalP"/>
    </source>
</evidence>
<proteinExistence type="predicted"/>
<comment type="caution">
    <text evidence="2">The sequence shown here is derived from an EMBL/GenBank/DDBJ whole genome shotgun (WGS) entry which is preliminary data.</text>
</comment>